<evidence type="ECO:0000313" key="1">
    <source>
        <dbReference type="EMBL" id="NYI83449.1"/>
    </source>
</evidence>
<evidence type="ECO:0000313" key="2">
    <source>
        <dbReference type="Proteomes" id="UP000587002"/>
    </source>
</evidence>
<sequence length="46" mass="5029">MATSGEPVRLGFGRSHKWSTGEVITISEPEPCTKSNVFERPPAGKR</sequence>
<protein>
    <submittedName>
        <fullName evidence="1">Uncharacterized protein</fullName>
    </submittedName>
</protein>
<keyword evidence="2" id="KW-1185">Reference proteome</keyword>
<proteinExistence type="predicted"/>
<dbReference type="RefSeq" id="WP_179719922.1">
    <property type="nucleotide sequence ID" value="NZ_BAABFH010000001.1"/>
</dbReference>
<organism evidence="1 2">
    <name type="scientific">Saccharopolyspora hordei</name>
    <dbReference type="NCBI Taxonomy" id="1838"/>
    <lineage>
        <taxon>Bacteria</taxon>
        <taxon>Bacillati</taxon>
        <taxon>Actinomycetota</taxon>
        <taxon>Actinomycetes</taxon>
        <taxon>Pseudonocardiales</taxon>
        <taxon>Pseudonocardiaceae</taxon>
        <taxon>Saccharopolyspora</taxon>
    </lineage>
</organism>
<accession>A0A853AK46</accession>
<dbReference type="Proteomes" id="UP000587002">
    <property type="component" value="Unassembled WGS sequence"/>
</dbReference>
<dbReference type="AlphaFoldDB" id="A0A853AK46"/>
<gene>
    <name evidence="1" type="ORF">HNR68_002079</name>
</gene>
<reference evidence="1 2" key="1">
    <citation type="submission" date="2020-07" db="EMBL/GenBank/DDBJ databases">
        <title>Sequencing the genomes of 1000 actinobacteria strains.</title>
        <authorList>
            <person name="Klenk H.-P."/>
        </authorList>
    </citation>
    <scope>NUCLEOTIDE SEQUENCE [LARGE SCALE GENOMIC DNA]</scope>
    <source>
        <strain evidence="1 2">DSM 44065</strain>
    </source>
</reference>
<comment type="caution">
    <text evidence="1">The sequence shown here is derived from an EMBL/GenBank/DDBJ whole genome shotgun (WGS) entry which is preliminary data.</text>
</comment>
<name>A0A853AK46_9PSEU</name>
<dbReference type="EMBL" id="JACCFJ010000001">
    <property type="protein sequence ID" value="NYI83449.1"/>
    <property type="molecule type" value="Genomic_DNA"/>
</dbReference>